<keyword evidence="3" id="KW-1185">Reference proteome</keyword>
<sequence length="139" mass="14954">MATRDPLARIIASRRRSADSSHHQRWVAACTLTARGEEQQSSSLGSRAGISFCPARSLLQERAPAVGNGAGFNFCPARSAFGEEAQAVGCGLWKAGHYRDKHLDPFCVVHGGEVQHEGRRQHSAGVSSGAEQTLTLRWG</sequence>
<evidence type="ECO:0000313" key="2">
    <source>
        <dbReference type="EMBL" id="KAJ1178677.1"/>
    </source>
</evidence>
<accession>A0AAV7TPU6</accession>
<comment type="caution">
    <text evidence="2">The sequence shown here is derived from an EMBL/GenBank/DDBJ whole genome shotgun (WGS) entry which is preliminary data.</text>
</comment>
<evidence type="ECO:0000256" key="1">
    <source>
        <dbReference type="SAM" id="MobiDB-lite"/>
    </source>
</evidence>
<dbReference type="EMBL" id="JANPWB010000006">
    <property type="protein sequence ID" value="KAJ1178677.1"/>
    <property type="molecule type" value="Genomic_DNA"/>
</dbReference>
<name>A0AAV7TPU6_PLEWA</name>
<dbReference type="Proteomes" id="UP001066276">
    <property type="component" value="Chromosome 3_2"/>
</dbReference>
<gene>
    <name evidence="2" type="ORF">NDU88_003919</name>
</gene>
<organism evidence="2 3">
    <name type="scientific">Pleurodeles waltl</name>
    <name type="common">Iberian ribbed newt</name>
    <dbReference type="NCBI Taxonomy" id="8319"/>
    <lineage>
        <taxon>Eukaryota</taxon>
        <taxon>Metazoa</taxon>
        <taxon>Chordata</taxon>
        <taxon>Craniata</taxon>
        <taxon>Vertebrata</taxon>
        <taxon>Euteleostomi</taxon>
        <taxon>Amphibia</taxon>
        <taxon>Batrachia</taxon>
        <taxon>Caudata</taxon>
        <taxon>Salamandroidea</taxon>
        <taxon>Salamandridae</taxon>
        <taxon>Pleurodelinae</taxon>
        <taxon>Pleurodeles</taxon>
    </lineage>
</organism>
<protein>
    <submittedName>
        <fullName evidence="2">Uncharacterized protein</fullName>
    </submittedName>
</protein>
<proteinExistence type="predicted"/>
<evidence type="ECO:0000313" key="3">
    <source>
        <dbReference type="Proteomes" id="UP001066276"/>
    </source>
</evidence>
<feature type="compositionally biased region" description="Polar residues" evidence="1">
    <location>
        <begin position="124"/>
        <end position="139"/>
    </location>
</feature>
<reference evidence="2" key="1">
    <citation type="journal article" date="2022" name="bioRxiv">
        <title>Sequencing and chromosome-scale assembly of the giantPleurodeles waltlgenome.</title>
        <authorList>
            <person name="Brown T."/>
            <person name="Elewa A."/>
            <person name="Iarovenko S."/>
            <person name="Subramanian E."/>
            <person name="Araus A.J."/>
            <person name="Petzold A."/>
            <person name="Susuki M."/>
            <person name="Suzuki K.-i.T."/>
            <person name="Hayashi T."/>
            <person name="Toyoda A."/>
            <person name="Oliveira C."/>
            <person name="Osipova E."/>
            <person name="Leigh N.D."/>
            <person name="Simon A."/>
            <person name="Yun M.H."/>
        </authorList>
    </citation>
    <scope>NUCLEOTIDE SEQUENCE</scope>
    <source>
        <strain evidence="2">20211129_DDA</strain>
        <tissue evidence="2">Liver</tissue>
    </source>
</reference>
<feature type="region of interest" description="Disordered" evidence="1">
    <location>
        <begin position="118"/>
        <end position="139"/>
    </location>
</feature>
<dbReference type="AlphaFoldDB" id="A0AAV7TPU6"/>